<name>A0A127VAT8_9SPHI</name>
<reference evidence="2 3" key="1">
    <citation type="submission" date="2016-03" db="EMBL/GenBank/DDBJ databases">
        <title>Complete genome sequence of Pedobacter cryoconitis PAMC 27485.</title>
        <authorList>
            <person name="Lee J."/>
            <person name="Kim O.-S."/>
        </authorList>
    </citation>
    <scope>NUCLEOTIDE SEQUENCE [LARGE SCALE GENOMIC DNA]</scope>
    <source>
        <strain evidence="2 3">PAMC 27485</strain>
    </source>
</reference>
<dbReference type="PATRIC" id="fig|188932.3.peg.1550"/>
<sequence length="123" mass="13298">MQELHSTGIPGDFFTTASLSTLAGATGAVYIICSTIQKVFDFNPKWLALLVSILISFAAALLTQAAGNEVSRYFIALLNGFLIYATATGTNQVLGSKTDPTAAAKAGFRPFIKTKRRFNTTWW</sequence>
<proteinExistence type="predicted"/>
<gene>
    <name evidence="2" type="ORF">AY601_1488</name>
</gene>
<dbReference type="KEGG" id="pcm:AY601_1488"/>
<dbReference type="OrthoDB" id="767862at2"/>
<accession>A0A127VAT8</accession>
<dbReference type="EMBL" id="CP014504">
    <property type="protein sequence ID" value="AMP98405.1"/>
    <property type="molecule type" value="Genomic_DNA"/>
</dbReference>
<evidence type="ECO:0000313" key="2">
    <source>
        <dbReference type="EMBL" id="AMP98405.1"/>
    </source>
</evidence>
<protein>
    <submittedName>
        <fullName evidence="2">Uncharacterized protein</fullName>
    </submittedName>
</protein>
<feature type="transmembrane region" description="Helical" evidence="1">
    <location>
        <begin position="13"/>
        <end position="34"/>
    </location>
</feature>
<keyword evidence="1" id="KW-1133">Transmembrane helix</keyword>
<dbReference type="RefSeq" id="WP_068398619.1">
    <property type="nucleotide sequence ID" value="NZ_CP014504.1"/>
</dbReference>
<feature type="transmembrane region" description="Helical" evidence="1">
    <location>
        <begin position="46"/>
        <end position="64"/>
    </location>
</feature>
<evidence type="ECO:0000256" key="1">
    <source>
        <dbReference type="SAM" id="Phobius"/>
    </source>
</evidence>
<keyword evidence="3" id="KW-1185">Reference proteome</keyword>
<dbReference type="AlphaFoldDB" id="A0A127VAT8"/>
<organism evidence="2 3">
    <name type="scientific">Pedobacter cryoconitis</name>
    <dbReference type="NCBI Taxonomy" id="188932"/>
    <lineage>
        <taxon>Bacteria</taxon>
        <taxon>Pseudomonadati</taxon>
        <taxon>Bacteroidota</taxon>
        <taxon>Sphingobacteriia</taxon>
        <taxon>Sphingobacteriales</taxon>
        <taxon>Sphingobacteriaceae</taxon>
        <taxon>Pedobacter</taxon>
    </lineage>
</organism>
<keyword evidence="1" id="KW-0472">Membrane</keyword>
<dbReference type="Proteomes" id="UP000071561">
    <property type="component" value="Chromosome"/>
</dbReference>
<keyword evidence="1" id="KW-0812">Transmembrane</keyword>
<feature type="transmembrane region" description="Helical" evidence="1">
    <location>
        <begin position="70"/>
        <end position="87"/>
    </location>
</feature>
<evidence type="ECO:0000313" key="3">
    <source>
        <dbReference type="Proteomes" id="UP000071561"/>
    </source>
</evidence>